<feature type="domain" description="Alpha-glycerophosphate oxidase C-terminal" evidence="8">
    <location>
        <begin position="390"/>
        <end position="491"/>
    </location>
</feature>
<evidence type="ECO:0000313" key="10">
    <source>
        <dbReference type="Proteomes" id="UP000306317"/>
    </source>
</evidence>
<evidence type="ECO:0000256" key="4">
    <source>
        <dbReference type="ARBA" id="ARBA00022827"/>
    </source>
</evidence>
<keyword evidence="3 6" id="KW-0285">Flavoprotein</keyword>
<evidence type="ECO:0000256" key="1">
    <source>
        <dbReference type="ARBA" id="ARBA00001974"/>
    </source>
</evidence>
<dbReference type="InterPro" id="IPR036188">
    <property type="entry name" value="FAD/NAD-bd_sf"/>
</dbReference>
<dbReference type="Proteomes" id="UP000306317">
    <property type="component" value="Unassembled WGS sequence"/>
</dbReference>
<sequence>MMAEHDTDILIVGGGINGAGIARDAAGRGLSVTLCEQDDLAGHTSSASTKLIHGGLRYLEQYEFRLVAKALAEREVVMRLAPHISWPLLFVLPHESHLRPAWMIRLGLLLYDSLGAGHRTLADSRAVDLRSHVSGVPLKSMYARGFVYSDGWVQDARLVVLNAMDARRLGADVRVRTRCVSARVEDGMWQARLLGADGQARLCRAKVLVNACGPWAGRFLGDVLSCDRHPRVRLVKGSHIVLPRVFEHNHAYIFQQPDRRIVFAIPYEDDYTLVGTTDLDYTGDPANVVIGTDEVRYLCDAVNRYFRTPVQPADVAWSYSGVRPLLDEDGNASAVSRDYRITLDHKQGAPLLSIFGGKITTYRRLAEEAVDHLAEVLQPERAAWTADGDPLPGGDFADAERLLAAWSQRWPWLPSALARRWLRHYGTCTETLLGEARAVGDLGEHFGADLYQLELDYLIRAEWARSGDDVLWRRTKLGLRLSSGQRNQVQAYVARMVPLLVDATAQAAGARSA</sequence>
<dbReference type="PROSITE" id="PS00978">
    <property type="entry name" value="FAD_G3PDH_2"/>
    <property type="match status" value="1"/>
</dbReference>
<dbReference type="AlphaFoldDB" id="A0A4S3KDD5"/>
<dbReference type="PRINTS" id="PR01001">
    <property type="entry name" value="FADG3PDH"/>
</dbReference>
<dbReference type="Pfam" id="PF16901">
    <property type="entry name" value="DAO_C"/>
    <property type="match status" value="1"/>
</dbReference>
<comment type="catalytic activity">
    <reaction evidence="6">
        <text>a quinone + sn-glycerol 3-phosphate = dihydroxyacetone phosphate + a quinol</text>
        <dbReference type="Rhea" id="RHEA:18977"/>
        <dbReference type="ChEBI" id="CHEBI:24646"/>
        <dbReference type="ChEBI" id="CHEBI:57597"/>
        <dbReference type="ChEBI" id="CHEBI:57642"/>
        <dbReference type="ChEBI" id="CHEBI:132124"/>
        <dbReference type="EC" id="1.1.5.3"/>
    </reaction>
</comment>
<gene>
    <name evidence="9" type="ORF">B1991_15540</name>
</gene>
<comment type="similarity">
    <text evidence="2 6">Belongs to the FAD-dependent glycerol-3-phosphate dehydrogenase family.</text>
</comment>
<evidence type="ECO:0000259" key="8">
    <source>
        <dbReference type="Pfam" id="PF16901"/>
    </source>
</evidence>
<proteinExistence type="inferred from homology"/>
<protein>
    <recommendedName>
        <fullName evidence="6">Glycerol-3-phosphate dehydrogenase</fullName>
        <ecNumber evidence="6">1.1.5.3</ecNumber>
    </recommendedName>
</protein>
<dbReference type="InterPro" id="IPR006076">
    <property type="entry name" value="FAD-dep_OxRdtase"/>
</dbReference>
<dbReference type="InterPro" id="IPR038299">
    <property type="entry name" value="DAO_C_sf"/>
</dbReference>
<evidence type="ECO:0000256" key="5">
    <source>
        <dbReference type="ARBA" id="ARBA00023002"/>
    </source>
</evidence>
<feature type="domain" description="FAD dependent oxidoreductase" evidence="7">
    <location>
        <begin position="8"/>
        <end position="362"/>
    </location>
</feature>
<evidence type="ECO:0000256" key="6">
    <source>
        <dbReference type="RuleBase" id="RU361217"/>
    </source>
</evidence>
<dbReference type="Pfam" id="PF01266">
    <property type="entry name" value="DAO"/>
    <property type="match status" value="1"/>
</dbReference>
<dbReference type="GO" id="GO:0009331">
    <property type="term" value="C:glycerol-3-phosphate dehydrogenase (FAD) complex"/>
    <property type="evidence" value="ECO:0007669"/>
    <property type="project" value="UniProtKB-UniRule"/>
</dbReference>
<dbReference type="Gene3D" id="3.50.50.60">
    <property type="entry name" value="FAD/NAD(P)-binding domain"/>
    <property type="match status" value="1"/>
</dbReference>
<evidence type="ECO:0000259" key="7">
    <source>
        <dbReference type="Pfam" id="PF01266"/>
    </source>
</evidence>
<dbReference type="Gene3D" id="3.30.9.10">
    <property type="entry name" value="D-Amino Acid Oxidase, subunit A, domain 2"/>
    <property type="match status" value="1"/>
</dbReference>
<dbReference type="PANTHER" id="PTHR11985">
    <property type="entry name" value="GLYCEROL-3-PHOSPHATE DEHYDROGENASE"/>
    <property type="match status" value="1"/>
</dbReference>
<evidence type="ECO:0000313" key="9">
    <source>
        <dbReference type="EMBL" id="THD05904.1"/>
    </source>
</evidence>
<name>A0A4S3KDD5_9GAMM</name>
<dbReference type="PROSITE" id="PS00977">
    <property type="entry name" value="FAD_G3PDH_1"/>
    <property type="match status" value="1"/>
</dbReference>
<dbReference type="EMBL" id="MWIO01000053">
    <property type="protein sequence ID" value="THD05904.1"/>
    <property type="molecule type" value="Genomic_DNA"/>
</dbReference>
<reference evidence="9 10" key="1">
    <citation type="submission" date="2017-02" db="EMBL/GenBank/DDBJ databases">
        <title>Whole genome sequencing of Rhodanobacter lindaniclasticus DSM 17932.</title>
        <authorList>
            <person name="Kumar S."/>
            <person name="Patil P."/>
            <person name="Patil P.B."/>
        </authorList>
    </citation>
    <scope>NUCLEOTIDE SEQUENCE [LARGE SCALE GENOMIC DNA]</scope>
    <source>
        <strain evidence="9 10">DSM 17932</strain>
    </source>
</reference>
<keyword evidence="10" id="KW-1185">Reference proteome</keyword>
<comment type="caution">
    <text evidence="9">The sequence shown here is derived from an EMBL/GenBank/DDBJ whole genome shotgun (WGS) entry which is preliminary data.</text>
</comment>
<evidence type="ECO:0000256" key="3">
    <source>
        <dbReference type="ARBA" id="ARBA00022630"/>
    </source>
</evidence>
<accession>A0A4S3KDD5</accession>
<keyword evidence="5 6" id="KW-0560">Oxidoreductase</keyword>
<keyword evidence="4" id="KW-0274">FAD</keyword>
<organism evidence="9 10">
    <name type="scientific">Rhodanobacter lindaniclasticus</name>
    <dbReference type="NCBI Taxonomy" id="75310"/>
    <lineage>
        <taxon>Bacteria</taxon>
        <taxon>Pseudomonadati</taxon>
        <taxon>Pseudomonadota</taxon>
        <taxon>Gammaproteobacteria</taxon>
        <taxon>Lysobacterales</taxon>
        <taxon>Rhodanobacteraceae</taxon>
        <taxon>Rhodanobacter</taxon>
    </lineage>
</organism>
<dbReference type="GO" id="GO:0004368">
    <property type="term" value="F:glycerol-3-phosphate dehydrogenase (quinone) activity"/>
    <property type="evidence" value="ECO:0007669"/>
    <property type="project" value="UniProtKB-EC"/>
</dbReference>
<dbReference type="InterPro" id="IPR000447">
    <property type="entry name" value="G3P_DH_FAD-dep"/>
</dbReference>
<dbReference type="InterPro" id="IPR031656">
    <property type="entry name" value="DAO_C"/>
</dbReference>
<dbReference type="Gene3D" id="1.10.8.870">
    <property type="entry name" value="Alpha-glycerophosphate oxidase, cap domain"/>
    <property type="match status" value="1"/>
</dbReference>
<evidence type="ECO:0000256" key="2">
    <source>
        <dbReference type="ARBA" id="ARBA00007330"/>
    </source>
</evidence>
<dbReference type="EC" id="1.1.5.3" evidence="6"/>
<dbReference type="SUPFAM" id="SSF51905">
    <property type="entry name" value="FAD/NAD(P)-binding domain"/>
    <property type="match status" value="1"/>
</dbReference>
<dbReference type="GO" id="GO:0046168">
    <property type="term" value="P:glycerol-3-phosphate catabolic process"/>
    <property type="evidence" value="ECO:0007669"/>
    <property type="project" value="TreeGrafter"/>
</dbReference>
<dbReference type="NCBIfam" id="NF009906">
    <property type="entry name" value="PRK13369.1"/>
    <property type="match status" value="1"/>
</dbReference>
<dbReference type="NCBIfam" id="NF008899">
    <property type="entry name" value="PRK12266.1"/>
    <property type="match status" value="1"/>
</dbReference>
<comment type="cofactor">
    <cofactor evidence="1 6">
        <name>FAD</name>
        <dbReference type="ChEBI" id="CHEBI:57692"/>
    </cofactor>
</comment>
<dbReference type="PANTHER" id="PTHR11985:SF15">
    <property type="entry name" value="GLYCEROL-3-PHOSPHATE DEHYDROGENASE, MITOCHONDRIAL"/>
    <property type="match status" value="1"/>
</dbReference>
<dbReference type="Gene3D" id="6.10.250.1890">
    <property type="match status" value="1"/>
</dbReference>